<dbReference type="EMBL" id="JATN01000322">
    <property type="protein sequence ID" value="EUC54511.1"/>
    <property type="molecule type" value="Genomic_DNA"/>
</dbReference>
<dbReference type="Proteomes" id="UP000030108">
    <property type="component" value="Unassembled WGS sequence"/>
</dbReference>
<organism evidence="2 3">
    <name type="scientific">Rhizoctonia solani AG-3 Rhs1AP</name>
    <dbReference type="NCBI Taxonomy" id="1086054"/>
    <lineage>
        <taxon>Eukaryota</taxon>
        <taxon>Fungi</taxon>
        <taxon>Dikarya</taxon>
        <taxon>Basidiomycota</taxon>
        <taxon>Agaricomycotina</taxon>
        <taxon>Agaricomycetes</taxon>
        <taxon>Cantharellales</taxon>
        <taxon>Ceratobasidiaceae</taxon>
        <taxon>Rhizoctonia</taxon>
    </lineage>
</organism>
<feature type="transmembrane region" description="Helical" evidence="1">
    <location>
        <begin position="293"/>
        <end position="316"/>
    </location>
</feature>
<dbReference type="OrthoDB" id="2576334at2759"/>
<comment type="caution">
    <text evidence="2">The sequence shown here is derived from an EMBL/GenBank/DDBJ whole genome shotgun (WGS) entry which is preliminary data.</text>
</comment>
<reference evidence="3" key="1">
    <citation type="journal article" date="2014" name="Genome Announc.">
        <title>Draft genome sequence of the plant-pathogenic soil fungus Rhizoctonia solani anastomosis group 3 strain Rhs1AP.</title>
        <authorList>
            <person name="Cubeta M.A."/>
            <person name="Thomas E."/>
            <person name="Dean R.A."/>
            <person name="Jabaji S."/>
            <person name="Neate S.M."/>
            <person name="Tavantzis S."/>
            <person name="Toda T."/>
            <person name="Vilgalys R."/>
            <person name="Bharathan N."/>
            <person name="Fedorova-Abrams N."/>
            <person name="Pakala S.B."/>
            <person name="Pakala S.M."/>
            <person name="Zafar N."/>
            <person name="Joardar V."/>
            <person name="Losada L."/>
            <person name="Nierman W.C."/>
        </authorList>
    </citation>
    <scope>NUCLEOTIDE SEQUENCE [LARGE SCALE GENOMIC DNA]</scope>
    <source>
        <strain evidence="3">AG-3</strain>
    </source>
</reference>
<name>X8IZT7_9AGAM</name>
<evidence type="ECO:0000256" key="1">
    <source>
        <dbReference type="SAM" id="Phobius"/>
    </source>
</evidence>
<dbReference type="AlphaFoldDB" id="X8IZT7"/>
<keyword evidence="1" id="KW-0472">Membrane</keyword>
<gene>
    <name evidence="2" type="ORF">RSOL_053580</name>
</gene>
<sequence length="334" mass="36161">MIAGTRRPSSKSTMAQFPYTPFPFNVTPASPPFHLSPTASNITQGWVPSCSTPDCVPTASWSTSSIGATLTFQFWGWDVVFDGNVKGNMSIELLRDGEREMWNPSEDTLFSRHGLPFDDTSLQNITLRVLDASPDSELTIKQARVNGSSFVDALWNTNRWIIPSNDTRLSYTGFVQQASLAQAESQTTYVSSQEGDTMSMQFNGSTLLIHGPCGPTNGLMKVTIDDQEATVNTSKPISSDDCLLFQAWGFSGARMHKLLVENTDGATLGIDRIEFFLPNDYPRGAHGGSSSTVAIAALAVAGVIVISILVVSVVYLKTSKQGEKVGRVLKGVFS</sequence>
<keyword evidence="1" id="KW-0812">Transmembrane</keyword>
<keyword evidence="1" id="KW-1133">Transmembrane helix</keyword>
<accession>X8IZT7</accession>
<protein>
    <submittedName>
        <fullName evidence="2">p12 domain protein, putative</fullName>
    </submittedName>
</protein>
<evidence type="ECO:0000313" key="3">
    <source>
        <dbReference type="Proteomes" id="UP000030108"/>
    </source>
</evidence>
<proteinExistence type="predicted"/>
<dbReference type="Gene3D" id="2.60.120.260">
    <property type="entry name" value="Galactose-binding domain-like"/>
    <property type="match status" value="1"/>
</dbReference>
<evidence type="ECO:0000313" key="2">
    <source>
        <dbReference type="EMBL" id="EUC54511.1"/>
    </source>
</evidence>